<evidence type="ECO:0000256" key="9">
    <source>
        <dbReference type="PROSITE-ProRule" id="PRU00169"/>
    </source>
</evidence>
<keyword evidence="6" id="KW-0418">Kinase</keyword>
<proteinExistence type="inferred from homology"/>
<dbReference type="CDD" id="cd00082">
    <property type="entry name" value="HisKA"/>
    <property type="match status" value="1"/>
</dbReference>
<dbReference type="Pfam" id="PF00512">
    <property type="entry name" value="HisKA"/>
    <property type="match status" value="1"/>
</dbReference>
<dbReference type="SUPFAM" id="SSF55874">
    <property type="entry name" value="ATPase domain of HSP90 chaperone/DNA topoisomerase II/histidine kinase"/>
    <property type="match status" value="1"/>
</dbReference>
<keyword evidence="5" id="KW-0808">Transferase</keyword>
<evidence type="ECO:0000256" key="6">
    <source>
        <dbReference type="ARBA" id="ARBA00022777"/>
    </source>
</evidence>
<feature type="modified residue" description="4-aspartylphosphate" evidence="9">
    <location>
        <position position="1471"/>
    </location>
</feature>
<keyword evidence="7" id="KW-0902">Two-component regulatory system</keyword>
<dbReference type="SMART" id="SM00065">
    <property type="entry name" value="GAF"/>
    <property type="match status" value="6"/>
</dbReference>
<comment type="caution">
    <text evidence="14">The sequence shown here is derived from an EMBL/GenBank/DDBJ whole genome shotgun (WGS) entry which is preliminary data.</text>
</comment>
<dbReference type="InterPro" id="IPR029016">
    <property type="entry name" value="GAF-like_dom_sf"/>
</dbReference>
<dbReference type="SUPFAM" id="SSF47384">
    <property type="entry name" value="Homodimeric domain of signal transducing histidine kinase"/>
    <property type="match status" value="1"/>
</dbReference>
<evidence type="ECO:0000256" key="4">
    <source>
        <dbReference type="ARBA" id="ARBA00022553"/>
    </source>
</evidence>
<dbReference type="InterPro" id="IPR004358">
    <property type="entry name" value="Sig_transdc_His_kin-like_C"/>
</dbReference>
<feature type="domain" description="Response regulatory" evidence="13">
    <location>
        <begin position="1422"/>
        <end position="1535"/>
    </location>
</feature>
<feature type="compositionally biased region" description="Low complexity" evidence="11">
    <location>
        <begin position="173"/>
        <end position="184"/>
    </location>
</feature>
<dbReference type="Pfam" id="PF00072">
    <property type="entry name" value="Response_reg"/>
    <property type="match status" value="2"/>
</dbReference>
<dbReference type="SUPFAM" id="SSF55781">
    <property type="entry name" value="GAF domain-like"/>
    <property type="match status" value="6"/>
</dbReference>
<dbReference type="Gene3D" id="3.30.450.40">
    <property type="match status" value="6"/>
</dbReference>
<dbReference type="SMART" id="SM00387">
    <property type="entry name" value="HATPase_c"/>
    <property type="match status" value="1"/>
</dbReference>
<dbReference type="InterPro" id="IPR011006">
    <property type="entry name" value="CheY-like_superfamily"/>
</dbReference>
<dbReference type="SMART" id="SM00388">
    <property type="entry name" value="HisKA"/>
    <property type="match status" value="1"/>
</dbReference>
<dbReference type="InterPro" id="IPR036890">
    <property type="entry name" value="HATPase_C_sf"/>
</dbReference>
<dbReference type="Pfam" id="PF01590">
    <property type="entry name" value="GAF"/>
    <property type="match status" value="1"/>
</dbReference>
<dbReference type="PROSITE" id="PS50109">
    <property type="entry name" value="HIS_KIN"/>
    <property type="match status" value="1"/>
</dbReference>
<dbReference type="Gene3D" id="3.30.565.10">
    <property type="entry name" value="Histidine kinase-like ATPase, C-terminal domain"/>
    <property type="match status" value="1"/>
</dbReference>
<dbReference type="PROSITE" id="PS50110">
    <property type="entry name" value="RESPONSE_REGULATORY"/>
    <property type="match status" value="2"/>
</dbReference>
<evidence type="ECO:0000256" key="5">
    <source>
        <dbReference type="ARBA" id="ARBA00022679"/>
    </source>
</evidence>
<evidence type="ECO:0000256" key="11">
    <source>
        <dbReference type="SAM" id="MobiDB-lite"/>
    </source>
</evidence>
<feature type="compositionally biased region" description="Basic and acidic residues" evidence="11">
    <location>
        <begin position="158"/>
        <end position="172"/>
    </location>
</feature>
<dbReference type="FunFam" id="3.30.565.10:FF:000010">
    <property type="entry name" value="Sensor histidine kinase RcsC"/>
    <property type="match status" value="1"/>
</dbReference>
<dbReference type="Gene3D" id="3.40.50.2300">
    <property type="match status" value="2"/>
</dbReference>
<dbReference type="CDD" id="cd16922">
    <property type="entry name" value="HATPase_EvgS-ArcB-TorS-like"/>
    <property type="match status" value="1"/>
</dbReference>
<accession>A0A7C4KFM4</accession>
<evidence type="ECO:0000256" key="3">
    <source>
        <dbReference type="ARBA" id="ARBA00012438"/>
    </source>
</evidence>
<feature type="domain" description="Response regulatory" evidence="13">
    <location>
        <begin position="1542"/>
        <end position="1664"/>
    </location>
</feature>
<gene>
    <name evidence="14" type="ORF">ENT37_01450</name>
</gene>
<dbReference type="GO" id="GO:0009927">
    <property type="term" value="F:histidine phosphotransfer kinase activity"/>
    <property type="evidence" value="ECO:0007669"/>
    <property type="project" value="TreeGrafter"/>
</dbReference>
<sequence length="1670" mass="185266">MRRKPVPLFNTAPWHRRSKPMSKKQFHNRLNSLFSSLNDVVDTPALGASSQGVSTPSGWHWTADQNRRYLSCSAEIACLGFSPQEMIHQPVDEFLLDPSSIEIVKRLFLAEEFPSESEISIRDASGTWRKARFIILNAPVNGESGEWHGIIQLSQDTQSREVAPHTPSHPEKTTTSPNPSSTTPLIRPQPSGGVRDSQNVLTSALAPRTPAGKLSLKERQVKVIHGKEDHPATIAVPVHVADMGDMLIEVVDETERRTWSEDEQQMVMDVATQLSLALENARLYQAAQQELAERMRAEEVILHRNRDLAMLNQIGQRLTGLTSRDAIFNTLAEMAGQVLDDRNLYICILDQNTNQLSFPVYREYGASRQVANRPAADGIPEYLMASRSPLLITHQAGQRLAELGIKTEERVPASLIGIPIPMGSHQSGALVIQDFEQENAPQFDEVHLELLSTAAAQAATAIENANLFQQMQEALKAIENRERYQAGVARAVATLSEFGAQALGDVLRYLGQASQANRVYLLHYEEGSQSWRLVEDWTSPLVAYLFDRSKIHQVNHEIFSALIPNLRIDGWALPLTSDQAEKAQRFFSAQNIQSVLILSISGSSTTPDLLIFEQIDQQRQWQRDEINLLRVAADAIANTYIRENLLAQLRANLDETESLYNASNRLAISNDFQEMLAAVINGVKPAEINRGAMLLFDVDAYNKVSRISIQANWYSGHGTPPPPVGVELPRPIYDKPLQNSSQAFYEDIREALMDEAMRQELLRQNVTSLCILPMISGKRQIGALLLEGERRHAFTNREKRLLPPLVDQLTIAVENLRLFEQTQTALAETALLYNITSGIAQAQEPEDMVSLVVNNVLPRGADCCFLFLADLNEDGEMTGVEVSGFYDSTGKLNLKGTRFDIQELPVIRILPEEGLAVSNLDDPVIDRATHLTLERHQIQSVCFVPMRTGGRSIGALAATARVNLAFDPADVRLFRTVANGVAVAVEKQRLLREAQRRALELQTASEIARDTTSTLALDVLLSRMVNLLVQRFGFYHTSIYLVDAQSQFAVIREATEPAGTELKRRGHKVAIGSRSVIGTVVASGQPLILNDVASSDLFVPNSLLPQTRAEIGLPLKVGDRIIGALDIHAATINAFSKDDVFVLGILADQIAIAIENARAYELSQKAIEDMREVDRVKSQFLANMSHELRTPLNSIIGFSRVILKGIDGPINELQTQDLTAIYNSGQHLLMLINDILDLSKIEAGKMELSFSDVNLLDLINSAMSTAVGLVKDKPIKLLTNLPENLPLVRADSIRVRQVLINFLSNAAKFTEEGSITVEARQQFSPDGKPEIMVTVADTGPGIAPEDQSKLFLPFSQVDDSPTRKTGGTGLGLSICRSLIELHGGRIGLLSSEVGKGSTFFFTLPLPVTESVPMASTLNEGCVVLAIDDDLQVIHLYERYLQPQGYQIIPHTNPRTAVERAKEVKPFAITLDIMMPEMDGWQVMKALKNDPETRDIPIVVCSILEEEEKGFNLGAADYLVKPFLSEDLLNALNRLNFTGEIKNILVIDDDPEDLRLVQKMIEANDRFHVQLAQGGEAGWESIQQNVPDAIILDLFMPDLNGFDLLAKLRSEELYQNIPVIILTGADLTPEQHKELKDFGHGLYSKGFLREKELLNSLESALRQFRSKRKVS</sequence>
<protein>
    <recommendedName>
        <fullName evidence="8">Circadian input-output histidine kinase CikA</fullName>
        <ecNumber evidence="3">2.7.13.3</ecNumber>
    </recommendedName>
</protein>
<feature type="coiled-coil region" evidence="10">
    <location>
        <begin position="984"/>
        <end position="1011"/>
    </location>
</feature>
<feature type="domain" description="Histidine kinase" evidence="12">
    <location>
        <begin position="1183"/>
        <end position="1407"/>
    </location>
</feature>
<dbReference type="InterPro" id="IPR001789">
    <property type="entry name" value="Sig_transdc_resp-reg_receiver"/>
</dbReference>
<dbReference type="GO" id="GO:0000155">
    <property type="term" value="F:phosphorelay sensor kinase activity"/>
    <property type="evidence" value="ECO:0007669"/>
    <property type="project" value="InterPro"/>
</dbReference>
<dbReference type="InterPro" id="IPR018247">
    <property type="entry name" value="EF_Hand_1_Ca_BS"/>
</dbReference>
<dbReference type="CDD" id="cd00130">
    <property type="entry name" value="PAS"/>
    <property type="match status" value="1"/>
</dbReference>
<dbReference type="PRINTS" id="PR00344">
    <property type="entry name" value="BCTRLSENSOR"/>
</dbReference>
<dbReference type="PANTHER" id="PTHR43047">
    <property type="entry name" value="TWO-COMPONENT HISTIDINE PROTEIN KINASE"/>
    <property type="match status" value="1"/>
</dbReference>
<evidence type="ECO:0000256" key="1">
    <source>
        <dbReference type="ARBA" id="ARBA00000085"/>
    </source>
</evidence>
<evidence type="ECO:0000259" key="12">
    <source>
        <dbReference type="PROSITE" id="PS50109"/>
    </source>
</evidence>
<feature type="region of interest" description="Disordered" evidence="11">
    <location>
        <begin position="155"/>
        <end position="197"/>
    </location>
</feature>
<dbReference type="SUPFAM" id="SSF52172">
    <property type="entry name" value="CheY-like"/>
    <property type="match status" value="2"/>
</dbReference>
<reference evidence="14" key="1">
    <citation type="journal article" date="2020" name="mSystems">
        <title>Genome- and Community-Level Interaction Insights into Carbon Utilization and Element Cycling Functions of Hydrothermarchaeota in Hydrothermal Sediment.</title>
        <authorList>
            <person name="Zhou Z."/>
            <person name="Liu Y."/>
            <person name="Xu W."/>
            <person name="Pan J."/>
            <person name="Luo Z.H."/>
            <person name="Li M."/>
        </authorList>
    </citation>
    <scope>NUCLEOTIDE SEQUENCE [LARGE SCALE GENOMIC DNA]</scope>
    <source>
        <strain evidence="14">SpSt-573</strain>
    </source>
</reference>
<dbReference type="GO" id="GO:0005886">
    <property type="term" value="C:plasma membrane"/>
    <property type="evidence" value="ECO:0007669"/>
    <property type="project" value="TreeGrafter"/>
</dbReference>
<evidence type="ECO:0000256" key="8">
    <source>
        <dbReference type="ARBA" id="ARBA00074306"/>
    </source>
</evidence>
<dbReference type="SMART" id="SM00448">
    <property type="entry name" value="REC"/>
    <property type="match status" value="2"/>
</dbReference>
<name>A0A7C4KFM4_9CHLR</name>
<evidence type="ECO:0000256" key="2">
    <source>
        <dbReference type="ARBA" id="ARBA00006402"/>
    </source>
</evidence>
<evidence type="ECO:0000256" key="7">
    <source>
        <dbReference type="ARBA" id="ARBA00023012"/>
    </source>
</evidence>
<evidence type="ECO:0000259" key="13">
    <source>
        <dbReference type="PROSITE" id="PS50110"/>
    </source>
</evidence>
<dbReference type="InterPro" id="IPR003018">
    <property type="entry name" value="GAF"/>
</dbReference>
<evidence type="ECO:0000313" key="14">
    <source>
        <dbReference type="EMBL" id="HGS20514.1"/>
    </source>
</evidence>
<evidence type="ECO:0000256" key="10">
    <source>
        <dbReference type="SAM" id="Coils"/>
    </source>
</evidence>
<dbReference type="PANTHER" id="PTHR43047:SF72">
    <property type="entry name" value="OSMOSENSING HISTIDINE PROTEIN KINASE SLN1"/>
    <property type="match status" value="1"/>
</dbReference>
<dbReference type="EMBL" id="DSYK01000076">
    <property type="protein sequence ID" value="HGS20514.1"/>
    <property type="molecule type" value="Genomic_DNA"/>
</dbReference>
<organism evidence="14">
    <name type="scientific">Anaerolinea thermolimosa</name>
    <dbReference type="NCBI Taxonomy" id="229919"/>
    <lineage>
        <taxon>Bacteria</taxon>
        <taxon>Bacillati</taxon>
        <taxon>Chloroflexota</taxon>
        <taxon>Anaerolineae</taxon>
        <taxon>Anaerolineales</taxon>
        <taxon>Anaerolineaceae</taxon>
        <taxon>Anaerolinea</taxon>
    </lineage>
</organism>
<dbReference type="Pfam" id="PF13185">
    <property type="entry name" value="GAF_2"/>
    <property type="match status" value="2"/>
</dbReference>
<dbReference type="InterPro" id="IPR000014">
    <property type="entry name" value="PAS"/>
</dbReference>
<comment type="similarity">
    <text evidence="2">In the N-terminal section; belongs to the phytochrome family.</text>
</comment>
<keyword evidence="10" id="KW-0175">Coiled coil</keyword>
<dbReference type="EC" id="2.7.13.3" evidence="3"/>
<dbReference type="InterPro" id="IPR036097">
    <property type="entry name" value="HisK_dim/P_sf"/>
</dbReference>
<dbReference type="Pfam" id="PF02518">
    <property type="entry name" value="HATPase_c"/>
    <property type="match status" value="1"/>
</dbReference>
<dbReference type="InterPro" id="IPR005467">
    <property type="entry name" value="His_kinase_dom"/>
</dbReference>
<dbReference type="InterPro" id="IPR003661">
    <property type="entry name" value="HisK_dim/P_dom"/>
</dbReference>
<dbReference type="Gene3D" id="1.10.287.130">
    <property type="match status" value="1"/>
</dbReference>
<comment type="catalytic activity">
    <reaction evidence="1">
        <text>ATP + protein L-histidine = ADP + protein N-phospho-L-histidine.</text>
        <dbReference type="EC" id="2.7.13.3"/>
    </reaction>
</comment>
<dbReference type="PROSITE" id="PS00018">
    <property type="entry name" value="EF_HAND_1"/>
    <property type="match status" value="1"/>
</dbReference>
<keyword evidence="4 9" id="KW-0597">Phosphoprotein</keyword>
<dbReference type="InterPro" id="IPR003594">
    <property type="entry name" value="HATPase_dom"/>
</dbReference>
<feature type="modified residue" description="4-aspartylphosphate" evidence="9">
    <location>
        <position position="1592"/>
    </location>
</feature>